<evidence type="ECO:0000256" key="3">
    <source>
        <dbReference type="ARBA" id="ARBA00022475"/>
    </source>
</evidence>
<dbReference type="OrthoDB" id="3311037at2"/>
<dbReference type="FunFam" id="3.40.50.300:FF:000127">
    <property type="entry name" value="Ribose import ATP-binding protein RbsA"/>
    <property type="match status" value="1"/>
</dbReference>
<dbReference type="SMART" id="SM00382">
    <property type="entry name" value="AAA"/>
    <property type="match status" value="1"/>
</dbReference>
<dbReference type="GO" id="GO:0005886">
    <property type="term" value="C:plasma membrane"/>
    <property type="evidence" value="ECO:0007669"/>
    <property type="project" value="UniProtKB-SubCell"/>
</dbReference>
<reference evidence="10 11" key="1">
    <citation type="submission" date="2019-02" db="EMBL/GenBank/DDBJ databases">
        <title>Draft genome sequences of novel Actinobacteria.</title>
        <authorList>
            <person name="Sahin N."/>
            <person name="Ay H."/>
            <person name="Saygin H."/>
        </authorList>
    </citation>
    <scope>NUCLEOTIDE SEQUENCE [LARGE SCALE GENOMIC DNA]</scope>
    <source>
        <strain evidence="10 11">16K104</strain>
    </source>
</reference>
<gene>
    <name evidence="10" type="ORF">E1218_08405</name>
</gene>
<comment type="subcellular location">
    <subcellularLocation>
        <location evidence="1">Cell membrane</location>
        <topology evidence="1">Peripheral membrane protein</topology>
    </subcellularLocation>
</comment>
<evidence type="ECO:0000313" key="10">
    <source>
        <dbReference type="EMBL" id="TDD28052.1"/>
    </source>
</evidence>
<name>A0A4R4XC56_9ACTN</name>
<evidence type="ECO:0000256" key="4">
    <source>
        <dbReference type="ARBA" id="ARBA00022737"/>
    </source>
</evidence>
<keyword evidence="3" id="KW-1003">Cell membrane</keyword>
<evidence type="ECO:0000256" key="1">
    <source>
        <dbReference type="ARBA" id="ARBA00004202"/>
    </source>
</evidence>
<organism evidence="10 11">
    <name type="scientific">Kribbella turkmenica</name>
    <dbReference type="NCBI Taxonomy" id="2530375"/>
    <lineage>
        <taxon>Bacteria</taxon>
        <taxon>Bacillati</taxon>
        <taxon>Actinomycetota</taxon>
        <taxon>Actinomycetes</taxon>
        <taxon>Propionibacteriales</taxon>
        <taxon>Kribbellaceae</taxon>
        <taxon>Kribbella</taxon>
    </lineage>
</organism>
<accession>A0A4R4XC56</accession>
<dbReference type="InterPro" id="IPR017871">
    <property type="entry name" value="ABC_transporter-like_CS"/>
</dbReference>
<dbReference type="Proteomes" id="UP000295172">
    <property type="component" value="Unassembled WGS sequence"/>
</dbReference>
<dbReference type="GO" id="GO:0005524">
    <property type="term" value="F:ATP binding"/>
    <property type="evidence" value="ECO:0007669"/>
    <property type="project" value="UniProtKB-KW"/>
</dbReference>
<keyword evidence="11" id="KW-1185">Reference proteome</keyword>
<dbReference type="AlphaFoldDB" id="A0A4R4XC56"/>
<evidence type="ECO:0000256" key="8">
    <source>
        <dbReference type="ARBA" id="ARBA00023136"/>
    </source>
</evidence>
<dbReference type="InterPro" id="IPR027417">
    <property type="entry name" value="P-loop_NTPase"/>
</dbReference>
<evidence type="ECO:0000313" key="11">
    <source>
        <dbReference type="Proteomes" id="UP000295172"/>
    </source>
</evidence>
<dbReference type="GO" id="GO:0016887">
    <property type="term" value="F:ATP hydrolysis activity"/>
    <property type="evidence" value="ECO:0007669"/>
    <property type="project" value="InterPro"/>
</dbReference>
<dbReference type="Gene3D" id="3.40.50.300">
    <property type="entry name" value="P-loop containing nucleotide triphosphate hydrolases"/>
    <property type="match status" value="2"/>
</dbReference>
<proteinExistence type="predicted"/>
<keyword evidence="7" id="KW-1278">Translocase</keyword>
<dbReference type="SUPFAM" id="SSF52540">
    <property type="entry name" value="P-loop containing nucleoside triphosphate hydrolases"/>
    <property type="match status" value="2"/>
</dbReference>
<dbReference type="EMBL" id="SMKR01000026">
    <property type="protein sequence ID" value="TDD28052.1"/>
    <property type="molecule type" value="Genomic_DNA"/>
</dbReference>
<dbReference type="InterPro" id="IPR003593">
    <property type="entry name" value="AAA+_ATPase"/>
</dbReference>
<evidence type="ECO:0000256" key="2">
    <source>
        <dbReference type="ARBA" id="ARBA00022448"/>
    </source>
</evidence>
<dbReference type="Pfam" id="PF00005">
    <property type="entry name" value="ABC_tran"/>
    <property type="match status" value="2"/>
</dbReference>
<keyword evidence="8" id="KW-0472">Membrane</keyword>
<protein>
    <submittedName>
        <fullName evidence="10">ABC transporter ATP-binding protein</fullName>
    </submittedName>
</protein>
<dbReference type="CDD" id="cd03215">
    <property type="entry name" value="ABC_Carb_Monos_II"/>
    <property type="match status" value="1"/>
</dbReference>
<keyword evidence="5" id="KW-0547">Nucleotide-binding</keyword>
<dbReference type="PANTHER" id="PTHR43790">
    <property type="entry name" value="CARBOHYDRATE TRANSPORT ATP-BINDING PROTEIN MG119-RELATED"/>
    <property type="match status" value="1"/>
</dbReference>
<dbReference type="PROSITE" id="PS50893">
    <property type="entry name" value="ABC_TRANSPORTER_2"/>
    <property type="match status" value="2"/>
</dbReference>
<feature type="domain" description="ABC transporter" evidence="9">
    <location>
        <begin position="276"/>
        <end position="520"/>
    </location>
</feature>
<keyword evidence="6 10" id="KW-0067">ATP-binding</keyword>
<keyword evidence="2" id="KW-0813">Transport</keyword>
<comment type="caution">
    <text evidence="10">The sequence shown here is derived from an EMBL/GenBank/DDBJ whole genome shotgun (WGS) entry which is preliminary data.</text>
</comment>
<dbReference type="InterPro" id="IPR050107">
    <property type="entry name" value="ABC_carbohydrate_import_ATPase"/>
</dbReference>
<dbReference type="CDD" id="cd03216">
    <property type="entry name" value="ABC_Carb_Monos_I"/>
    <property type="match status" value="1"/>
</dbReference>
<evidence type="ECO:0000256" key="7">
    <source>
        <dbReference type="ARBA" id="ARBA00022967"/>
    </source>
</evidence>
<evidence type="ECO:0000256" key="5">
    <source>
        <dbReference type="ARBA" id="ARBA00022741"/>
    </source>
</evidence>
<sequence length="534" mass="57290">MTQAESRPEAARGRPPSTEERVLELQGLSKSYGAVHANSDITLHIGRGEIVALLGENGAGKSTLVKQIFGLTRPDAGRIVIKGDSTPIKDPKDAIRRGIGMVHQHFQLVPVMTVAENLILGHEPVRGGIRLDLAAARMMVRELSEKHGLAVDPDARIEDLPVGAQQRVEILKALSHRVDLLILDEPTAVLTPQETDELLGVLSELAAAGTAIVFITHKLREVLAVADRVYVLRRGRVVGTVPTDETDAARLATMMVGHDVILRVDKKPSTPGKAVLSVRDLVVRDNRRLTAVDGFSIEVRAGEIVGIAGVEGNGQRELVEAIAGMRSPLSGTVRLGDRDITRFNAADTNAAGVGHIPEDRERHGIVASYSIADNLVLNCFDSEPYSRHWIRNISAIREHAIALRAEFDIRSASIDATAGSLSGGNKQKVVVAREMAARPRLLVAAQPTRGVDIGAIELIHRRIVEARDAGAAVLLVSAELDEVLSLADRVAVIHAGKVVAELPGDLVDRAEIGRLMAGERPGVPPTDHRSDGES</sequence>
<evidence type="ECO:0000256" key="6">
    <source>
        <dbReference type="ARBA" id="ARBA00022840"/>
    </source>
</evidence>
<evidence type="ECO:0000259" key="9">
    <source>
        <dbReference type="PROSITE" id="PS50893"/>
    </source>
</evidence>
<dbReference type="InterPro" id="IPR003439">
    <property type="entry name" value="ABC_transporter-like_ATP-bd"/>
</dbReference>
<keyword evidence="4" id="KW-0677">Repeat</keyword>
<dbReference type="PROSITE" id="PS00211">
    <property type="entry name" value="ABC_TRANSPORTER_1"/>
    <property type="match status" value="1"/>
</dbReference>
<dbReference type="PANTHER" id="PTHR43790:SF4">
    <property type="entry name" value="GUANOSINE IMPORT ATP-BINDING PROTEIN NUPO"/>
    <property type="match status" value="1"/>
</dbReference>
<feature type="domain" description="ABC transporter" evidence="9">
    <location>
        <begin position="23"/>
        <end position="259"/>
    </location>
</feature>